<sequence>MISARGSELEDQDGLNEAGNPGRWTVEFMEEAPRLEGGDGLLDLCADLCVGAVGGLLTSEEDVPSAAAGETVRVARALVTPGLPVS</sequence>
<comment type="caution">
    <text evidence="2">The sequence shown here is derived from an EMBL/GenBank/DDBJ whole genome shotgun (WGS) entry which is preliminary data.</text>
</comment>
<reference evidence="2" key="1">
    <citation type="journal article" date="2014" name="Int. J. Syst. Evol. Microbiol.">
        <title>Complete genome sequence of Corynebacterium casei LMG S-19264T (=DSM 44701T), isolated from a smear-ripened cheese.</title>
        <authorList>
            <consortium name="US DOE Joint Genome Institute (JGI-PGF)"/>
            <person name="Walter F."/>
            <person name="Albersmeier A."/>
            <person name="Kalinowski J."/>
            <person name="Ruckert C."/>
        </authorList>
    </citation>
    <scope>NUCLEOTIDE SEQUENCE</scope>
    <source>
        <strain evidence="2">CGMCC 4.7110</strain>
    </source>
</reference>
<proteinExistence type="predicted"/>
<accession>A0A917XMC8</accession>
<protein>
    <submittedName>
        <fullName evidence="2">Uncharacterized protein</fullName>
    </submittedName>
</protein>
<evidence type="ECO:0000313" key="2">
    <source>
        <dbReference type="EMBL" id="GGN39009.1"/>
    </source>
</evidence>
<dbReference type="AlphaFoldDB" id="A0A917XMC8"/>
<dbReference type="Proteomes" id="UP000653411">
    <property type="component" value="Unassembled WGS sequence"/>
</dbReference>
<evidence type="ECO:0000313" key="3">
    <source>
        <dbReference type="Proteomes" id="UP000653411"/>
    </source>
</evidence>
<reference evidence="2" key="2">
    <citation type="submission" date="2020-09" db="EMBL/GenBank/DDBJ databases">
        <authorList>
            <person name="Sun Q."/>
            <person name="Zhou Y."/>
        </authorList>
    </citation>
    <scope>NUCLEOTIDE SEQUENCE</scope>
    <source>
        <strain evidence="2">CGMCC 4.7110</strain>
    </source>
</reference>
<dbReference type="EMBL" id="BMML01000029">
    <property type="protein sequence ID" value="GGN39009.1"/>
    <property type="molecule type" value="Genomic_DNA"/>
</dbReference>
<organism evidence="2 3">
    <name type="scientific">Streptomyces fuscichromogenes</name>
    <dbReference type="NCBI Taxonomy" id="1324013"/>
    <lineage>
        <taxon>Bacteria</taxon>
        <taxon>Bacillati</taxon>
        <taxon>Actinomycetota</taxon>
        <taxon>Actinomycetes</taxon>
        <taxon>Kitasatosporales</taxon>
        <taxon>Streptomycetaceae</taxon>
        <taxon>Streptomyces</taxon>
    </lineage>
</organism>
<keyword evidence="3" id="KW-1185">Reference proteome</keyword>
<feature type="region of interest" description="Disordered" evidence="1">
    <location>
        <begin position="1"/>
        <end position="23"/>
    </location>
</feature>
<name>A0A917XMC8_9ACTN</name>
<gene>
    <name evidence="2" type="ORF">GCM10011578_085060</name>
</gene>
<evidence type="ECO:0000256" key="1">
    <source>
        <dbReference type="SAM" id="MobiDB-lite"/>
    </source>
</evidence>